<feature type="domain" description="Blue (type 1) copper" evidence="6">
    <location>
        <begin position="63"/>
        <end position="169"/>
    </location>
</feature>
<dbReference type="PANTHER" id="PTHR38439">
    <property type="entry name" value="AURACYANIN-B"/>
    <property type="match status" value="1"/>
</dbReference>
<evidence type="ECO:0000256" key="4">
    <source>
        <dbReference type="ARBA" id="ARBA00023008"/>
    </source>
</evidence>
<keyword evidence="8" id="KW-1185">Reference proteome</keyword>
<dbReference type="InterPro" id="IPR050845">
    <property type="entry name" value="Cu-binding_ET"/>
</dbReference>
<dbReference type="PANTHER" id="PTHR38439:SF3">
    <property type="entry name" value="COPPER-RESISTANT CUPROPROTEIN COPI"/>
    <property type="match status" value="1"/>
</dbReference>
<dbReference type="GO" id="GO:0005507">
    <property type="term" value="F:copper ion binding"/>
    <property type="evidence" value="ECO:0007669"/>
    <property type="project" value="InterPro"/>
</dbReference>
<gene>
    <name evidence="7" type="primary">petE_2</name>
    <name evidence="7" type="ORF">PPN31114_02502</name>
</gene>
<dbReference type="CDD" id="cd04211">
    <property type="entry name" value="Cupredoxin_like_2"/>
    <property type="match status" value="1"/>
</dbReference>
<keyword evidence="2" id="KW-0479">Metal-binding</keyword>
<evidence type="ECO:0000313" key="7">
    <source>
        <dbReference type="EMBL" id="VVE08277.1"/>
    </source>
</evidence>
<evidence type="ECO:0000256" key="1">
    <source>
        <dbReference type="ARBA" id="ARBA00004418"/>
    </source>
</evidence>
<evidence type="ECO:0000256" key="3">
    <source>
        <dbReference type="ARBA" id="ARBA00022764"/>
    </source>
</evidence>
<keyword evidence="3" id="KW-0574">Periplasm</keyword>
<dbReference type="GeneID" id="300404530"/>
<comment type="subcellular location">
    <subcellularLocation>
        <location evidence="1">Periplasm</location>
    </subcellularLocation>
</comment>
<evidence type="ECO:0000313" key="8">
    <source>
        <dbReference type="Proteomes" id="UP000366945"/>
    </source>
</evidence>
<dbReference type="RefSeq" id="WP_150679785.1">
    <property type="nucleotide sequence ID" value="NZ_CABPSK010000002.1"/>
</dbReference>
<reference evidence="7 8" key="1">
    <citation type="submission" date="2019-08" db="EMBL/GenBank/DDBJ databases">
        <authorList>
            <person name="Peeters C."/>
        </authorList>
    </citation>
    <scope>NUCLEOTIDE SEQUENCE [LARGE SCALE GENOMIC DNA]</scope>
    <source>
        <strain evidence="7 8">LMG 31114</strain>
    </source>
</reference>
<organism evidence="7 8">
    <name type="scientific">Pandoraea pneumonica</name>
    <dbReference type="NCBI Taxonomy" id="2508299"/>
    <lineage>
        <taxon>Bacteria</taxon>
        <taxon>Pseudomonadati</taxon>
        <taxon>Pseudomonadota</taxon>
        <taxon>Betaproteobacteria</taxon>
        <taxon>Burkholderiales</taxon>
        <taxon>Burkholderiaceae</taxon>
        <taxon>Pandoraea</taxon>
    </lineage>
</organism>
<accession>A0A5E4V7P4</accession>
<dbReference type="OrthoDB" id="9816061at2"/>
<keyword evidence="4" id="KW-0186">Copper</keyword>
<dbReference type="Gene3D" id="2.60.40.420">
    <property type="entry name" value="Cupredoxins - blue copper proteins"/>
    <property type="match status" value="1"/>
</dbReference>
<evidence type="ECO:0000256" key="2">
    <source>
        <dbReference type="ARBA" id="ARBA00022723"/>
    </source>
</evidence>
<proteinExistence type="predicted"/>
<dbReference type="Proteomes" id="UP000366945">
    <property type="component" value="Unassembled WGS sequence"/>
</dbReference>
<dbReference type="GO" id="GO:0009055">
    <property type="term" value="F:electron transfer activity"/>
    <property type="evidence" value="ECO:0007669"/>
    <property type="project" value="InterPro"/>
</dbReference>
<keyword evidence="5" id="KW-0732">Signal</keyword>
<feature type="signal peptide" evidence="5">
    <location>
        <begin position="1"/>
        <end position="29"/>
    </location>
</feature>
<protein>
    <submittedName>
        <fullName evidence="7">Plastocyanin</fullName>
    </submittedName>
</protein>
<dbReference type="SUPFAM" id="SSF49503">
    <property type="entry name" value="Cupredoxins"/>
    <property type="match status" value="1"/>
</dbReference>
<dbReference type="AlphaFoldDB" id="A0A5E4V7P4"/>
<dbReference type="EMBL" id="CABPSK010000002">
    <property type="protein sequence ID" value="VVE08277.1"/>
    <property type="molecule type" value="Genomic_DNA"/>
</dbReference>
<name>A0A5E4V7P4_9BURK</name>
<dbReference type="Pfam" id="PF00127">
    <property type="entry name" value="Copper-bind"/>
    <property type="match status" value="1"/>
</dbReference>
<evidence type="ECO:0000256" key="5">
    <source>
        <dbReference type="SAM" id="SignalP"/>
    </source>
</evidence>
<dbReference type="InterPro" id="IPR008972">
    <property type="entry name" value="Cupredoxin"/>
</dbReference>
<dbReference type="InterPro" id="IPR000923">
    <property type="entry name" value="BlueCu_1"/>
</dbReference>
<evidence type="ECO:0000259" key="6">
    <source>
        <dbReference type="Pfam" id="PF00127"/>
    </source>
</evidence>
<dbReference type="GO" id="GO:0042597">
    <property type="term" value="C:periplasmic space"/>
    <property type="evidence" value="ECO:0007669"/>
    <property type="project" value="UniProtKB-SubCell"/>
</dbReference>
<sequence length="170" mass="18394">MIRSSFVRLLLSRLLIPATALGLSLPAFADDPHAMHGMQHSHGDSAAANIGEAGDEAQATRTVEVDMRDTMRFSPGTLTVRRGDTVRFVVTNSGKVRHEMMLGTSATLADHAKMMQQMPGMAHAEPNAVTVDPGQRKTLVWHFTQAGTVDFACLEPGHYEAGMKGVINVR</sequence>
<feature type="chain" id="PRO_5022852335" evidence="5">
    <location>
        <begin position="30"/>
        <end position="170"/>
    </location>
</feature>